<evidence type="ECO:0000256" key="2">
    <source>
        <dbReference type="ARBA" id="ARBA00022475"/>
    </source>
</evidence>
<keyword evidence="4 6" id="KW-1133">Transmembrane helix</keyword>
<dbReference type="EMBL" id="JAGIOC010000001">
    <property type="protein sequence ID" value="MBP2410855.1"/>
    <property type="molecule type" value="Genomic_DNA"/>
</dbReference>
<comment type="caution">
    <text evidence="8">The sequence shown here is derived from an EMBL/GenBank/DDBJ whole genome shotgun (WGS) entry which is preliminary data.</text>
</comment>
<proteinExistence type="predicted"/>
<keyword evidence="5 6" id="KW-0472">Membrane</keyword>
<evidence type="ECO:0000256" key="3">
    <source>
        <dbReference type="ARBA" id="ARBA00022692"/>
    </source>
</evidence>
<feature type="transmembrane region" description="Helical" evidence="6">
    <location>
        <begin position="95"/>
        <end position="117"/>
    </location>
</feature>
<dbReference type="Gene3D" id="1.20.1250.20">
    <property type="entry name" value="MFS general substrate transporter like domains"/>
    <property type="match status" value="1"/>
</dbReference>
<feature type="domain" description="Major facilitator superfamily (MFS) profile" evidence="7">
    <location>
        <begin position="226"/>
        <end position="423"/>
    </location>
</feature>
<feature type="transmembrane region" description="Helical" evidence="6">
    <location>
        <begin position="21"/>
        <end position="45"/>
    </location>
</feature>
<accession>A0ABS4YQU6</accession>
<evidence type="ECO:0000256" key="1">
    <source>
        <dbReference type="ARBA" id="ARBA00004651"/>
    </source>
</evidence>
<dbReference type="CDD" id="cd06173">
    <property type="entry name" value="MFS_MefA_like"/>
    <property type="match status" value="1"/>
</dbReference>
<dbReference type="InterPro" id="IPR020846">
    <property type="entry name" value="MFS_dom"/>
</dbReference>
<dbReference type="Pfam" id="PF07690">
    <property type="entry name" value="MFS_1"/>
    <property type="match status" value="1"/>
</dbReference>
<feature type="transmembrane region" description="Helical" evidence="6">
    <location>
        <begin position="229"/>
        <end position="249"/>
    </location>
</feature>
<evidence type="ECO:0000256" key="4">
    <source>
        <dbReference type="ARBA" id="ARBA00022989"/>
    </source>
</evidence>
<feature type="transmembrane region" description="Helical" evidence="6">
    <location>
        <begin position="312"/>
        <end position="331"/>
    </location>
</feature>
<evidence type="ECO:0000313" key="9">
    <source>
        <dbReference type="Proteomes" id="UP000698222"/>
    </source>
</evidence>
<keyword evidence="9" id="KW-1185">Reference proteome</keyword>
<dbReference type="PANTHER" id="PTHR23513">
    <property type="entry name" value="INTEGRAL MEMBRANE EFFLUX PROTEIN-RELATED"/>
    <property type="match status" value="1"/>
</dbReference>
<name>A0ABS4YQU6_9MICO</name>
<comment type="subcellular location">
    <subcellularLocation>
        <location evidence="1">Cell membrane</location>
        <topology evidence="1">Multi-pass membrane protein</topology>
    </subcellularLocation>
</comment>
<dbReference type="SUPFAM" id="SSF103473">
    <property type="entry name" value="MFS general substrate transporter"/>
    <property type="match status" value="1"/>
</dbReference>
<feature type="transmembrane region" description="Helical" evidence="6">
    <location>
        <begin position="378"/>
        <end position="397"/>
    </location>
</feature>
<evidence type="ECO:0000256" key="6">
    <source>
        <dbReference type="SAM" id="Phobius"/>
    </source>
</evidence>
<dbReference type="PROSITE" id="PS50850">
    <property type="entry name" value="MFS"/>
    <property type="match status" value="1"/>
</dbReference>
<gene>
    <name evidence="8" type="ORF">JOF44_003758</name>
</gene>
<feature type="transmembrane region" description="Helical" evidence="6">
    <location>
        <begin position="261"/>
        <end position="279"/>
    </location>
</feature>
<sequence length="423" mass="43487">MTTTAPAATTLRRNSEYVRWLIGDVLLALGASIGVFAFPLVTYLATGSLAATGLVGLLEGVGGLIGMIPGGLLADRCERRRLRLIAGGTGALMQAVLIAVLLMGWASVPTLAVIAFLDRFRGTLLGSASDAMLKQIVPPAHLPRAFAVNEGRDAAVDMISGPVGGVLVGIALFCPPLAQLLGNIGSVVATLAMRGRYRPRAEDAVRTRVRDDLREAFAWILSQRIRLQLLGVAITVNLGTNGLILTVLLDLAADGIPAGRIGLLNTVLAASILLGAILAPRLVERVPTGVLTIVPVLVIAVVGVFVPLAPGMIAIGAAYAVMGVGLAPLNAASQGFFMHLTPVAMQGRIGSLMGLVAMGLMPLAPAVAGWGLDLVGPLITMLAFAGVTAVGAAVALLGPDLRRVPVAARWESFARDEGLAAGE</sequence>
<feature type="transmembrane region" description="Helical" evidence="6">
    <location>
        <begin position="286"/>
        <end position="306"/>
    </location>
</feature>
<reference evidence="8 9" key="1">
    <citation type="submission" date="2021-03" db="EMBL/GenBank/DDBJ databases">
        <title>Sequencing the genomes of 1000 actinobacteria strains.</title>
        <authorList>
            <person name="Klenk H.-P."/>
        </authorList>
    </citation>
    <scope>NUCLEOTIDE SEQUENCE [LARGE SCALE GENOMIC DNA]</scope>
    <source>
        <strain evidence="8 9">DSM 14564</strain>
    </source>
</reference>
<organism evidence="8 9">
    <name type="scientific">Brachybacterium fresconis</name>
    <dbReference type="NCBI Taxonomy" id="173363"/>
    <lineage>
        <taxon>Bacteria</taxon>
        <taxon>Bacillati</taxon>
        <taxon>Actinomycetota</taxon>
        <taxon>Actinomycetes</taxon>
        <taxon>Micrococcales</taxon>
        <taxon>Dermabacteraceae</taxon>
        <taxon>Brachybacterium</taxon>
    </lineage>
</organism>
<keyword evidence="2" id="KW-1003">Cell membrane</keyword>
<dbReference type="PANTHER" id="PTHR23513:SF6">
    <property type="entry name" value="MAJOR FACILITATOR SUPERFAMILY ASSOCIATED DOMAIN-CONTAINING PROTEIN"/>
    <property type="match status" value="1"/>
</dbReference>
<evidence type="ECO:0000256" key="5">
    <source>
        <dbReference type="ARBA" id="ARBA00023136"/>
    </source>
</evidence>
<evidence type="ECO:0000313" key="8">
    <source>
        <dbReference type="EMBL" id="MBP2410855.1"/>
    </source>
</evidence>
<dbReference type="InterPro" id="IPR011701">
    <property type="entry name" value="MFS"/>
</dbReference>
<feature type="transmembrane region" description="Helical" evidence="6">
    <location>
        <begin position="352"/>
        <end position="372"/>
    </location>
</feature>
<protein>
    <submittedName>
        <fullName evidence="8">MFS family permease</fullName>
    </submittedName>
</protein>
<keyword evidence="3 6" id="KW-0812">Transmembrane</keyword>
<dbReference type="Proteomes" id="UP000698222">
    <property type="component" value="Unassembled WGS sequence"/>
</dbReference>
<dbReference type="InterPro" id="IPR036259">
    <property type="entry name" value="MFS_trans_sf"/>
</dbReference>
<feature type="transmembrane region" description="Helical" evidence="6">
    <location>
        <begin position="166"/>
        <end position="192"/>
    </location>
</feature>
<dbReference type="RefSeq" id="WP_209895088.1">
    <property type="nucleotide sequence ID" value="NZ_BAAAJV010000008.1"/>
</dbReference>
<feature type="transmembrane region" description="Helical" evidence="6">
    <location>
        <begin position="51"/>
        <end position="74"/>
    </location>
</feature>
<evidence type="ECO:0000259" key="7">
    <source>
        <dbReference type="PROSITE" id="PS50850"/>
    </source>
</evidence>